<dbReference type="Proteomes" id="UP000013638">
    <property type="component" value="Unassembled WGS sequence"/>
</dbReference>
<reference evidence="1 2" key="1">
    <citation type="submission" date="2013-02" db="EMBL/GenBank/DDBJ databases">
        <title>The Genome Sequence of Enterococcus faecalis ATCC_6055.</title>
        <authorList>
            <consortium name="The Broad Institute Genome Sequencing Platform"/>
            <consortium name="The Broad Institute Genome Sequencing Center for Infectious Disease"/>
            <person name="Earl A.M."/>
            <person name="Gilmore M.S."/>
            <person name="Lebreton F."/>
            <person name="Walker B."/>
            <person name="Young S.K."/>
            <person name="Zeng Q."/>
            <person name="Gargeya S."/>
            <person name="Fitzgerald M."/>
            <person name="Haas B."/>
            <person name="Abouelleil A."/>
            <person name="Alvarado L."/>
            <person name="Arachchi H.M."/>
            <person name="Berlin A.M."/>
            <person name="Chapman S.B."/>
            <person name="Dewar J."/>
            <person name="Goldberg J."/>
            <person name="Griggs A."/>
            <person name="Gujja S."/>
            <person name="Hansen M."/>
            <person name="Howarth C."/>
            <person name="Imamovic A."/>
            <person name="Larimer J."/>
            <person name="McCowan C."/>
            <person name="Murphy C."/>
            <person name="Neiman D."/>
            <person name="Pearson M."/>
            <person name="Priest M."/>
            <person name="Roberts A."/>
            <person name="Saif S."/>
            <person name="Shea T."/>
            <person name="Sisk P."/>
            <person name="Sykes S."/>
            <person name="Wortman J."/>
            <person name="Nusbaum C."/>
            <person name="Birren B."/>
        </authorList>
    </citation>
    <scope>NUCLEOTIDE SEQUENCE [LARGE SCALE GENOMIC DNA]</scope>
    <source>
        <strain evidence="1 2">ATCC 6055</strain>
    </source>
</reference>
<dbReference type="RefSeq" id="WP_010829194.1">
    <property type="nucleotide sequence ID" value="NZ_KB944870.1"/>
</dbReference>
<organism evidence="1 2">
    <name type="scientific">Enterococcus faecalis ATCC 6055</name>
    <dbReference type="NCBI Taxonomy" id="1169311"/>
    <lineage>
        <taxon>Bacteria</taxon>
        <taxon>Bacillati</taxon>
        <taxon>Bacillota</taxon>
        <taxon>Bacilli</taxon>
        <taxon>Lactobacillales</taxon>
        <taxon>Enterococcaceae</taxon>
        <taxon>Enterococcus</taxon>
    </lineage>
</organism>
<gene>
    <name evidence="1" type="ORF">WOU_03035</name>
</gene>
<accession>R3KHJ7</accession>
<evidence type="ECO:0000313" key="2">
    <source>
        <dbReference type="Proteomes" id="UP000013638"/>
    </source>
</evidence>
<dbReference type="EMBL" id="ASDZ01000039">
    <property type="protein sequence ID" value="EOK07934.1"/>
    <property type="molecule type" value="Genomic_DNA"/>
</dbReference>
<protein>
    <submittedName>
        <fullName evidence="1">Uncharacterized protein</fullName>
    </submittedName>
</protein>
<comment type="caution">
    <text evidence="1">The sequence shown here is derived from an EMBL/GenBank/DDBJ whole genome shotgun (WGS) entry which is preliminary data.</text>
</comment>
<sequence>MLRYENYKLLRVKISCAKLEKNIYRNIAFPMGIKNFEILKILQESIPESIILCYQEEKVIFVCDDIEKSMGRIEGLIDKYWIDGLEYVIEVNEKNKEYNPVLVICKYDTDKNELLKSMESIISSDKKIIIDELADCWMLKKEYCSILLS</sequence>
<dbReference type="AlphaFoldDB" id="R3KHJ7"/>
<dbReference type="HOGENOM" id="CLU_1774524_0_0_9"/>
<evidence type="ECO:0000313" key="1">
    <source>
        <dbReference type="EMBL" id="EOK07934.1"/>
    </source>
</evidence>
<proteinExistence type="predicted"/>
<name>R3KHJ7_ENTFL</name>